<dbReference type="Gene3D" id="2.170.150.20">
    <property type="entry name" value="Peptide methionine sulfoxide reductase"/>
    <property type="match status" value="1"/>
</dbReference>
<evidence type="ECO:0000256" key="5">
    <source>
        <dbReference type="ARBA" id="ARBA00024679"/>
    </source>
</evidence>
<dbReference type="InterPro" id="IPR011057">
    <property type="entry name" value="Mss4-like_sf"/>
</dbReference>
<dbReference type="CDD" id="cd02966">
    <property type="entry name" value="TlpA_like_family"/>
    <property type="match status" value="1"/>
</dbReference>
<dbReference type="GO" id="GO:0030091">
    <property type="term" value="P:protein repair"/>
    <property type="evidence" value="ECO:0007669"/>
    <property type="project" value="InterPro"/>
</dbReference>
<evidence type="ECO:0000313" key="15">
    <source>
        <dbReference type="Proteomes" id="UP001201397"/>
    </source>
</evidence>
<dbReference type="NCBIfam" id="TIGR00357">
    <property type="entry name" value="peptide-methionine (R)-S-oxide reductase MsrB"/>
    <property type="match status" value="1"/>
</dbReference>
<dbReference type="GO" id="GO:0008113">
    <property type="term" value="F:peptide-methionine (S)-S-oxide reductase activity"/>
    <property type="evidence" value="ECO:0007669"/>
    <property type="project" value="UniProtKB-UniRule"/>
</dbReference>
<dbReference type="PANTHER" id="PTHR10173:SF59">
    <property type="entry name" value="PEPTIDE METHIONINE SULFOXIDE REDUCTASE MSRA_MSRB"/>
    <property type="match status" value="1"/>
</dbReference>
<dbReference type="FunFam" id="3.30.1060.10:FF:000007">
    <property type="entry name" value="Peptide methionine sulfoxide reductase msrA/msrB"/>
    <property type="match status" value="1"/>
</dbReference>
<dbReference type="Pfam" id="PF08534">
    <property type="entry name" value="Redoxin"/>
    <property type="match status" value="1"/>
</dbReference>
<keyword evidence="4" id="KW-0511">Multifunctional enzyme</keyword>
<evidence type="ECO:0000256" key="1">
    <source>
        <dbReference type="ARBA" id="ARBA00008076"/>
    </source>
</evidence>
<dbReference type="Pfam" id="PF01625">
    <property type="entry name" value="PMSR"/>
    <property type="match status" value="1"/>
</dbReference>
<sequence>MQDSPKKSFALKAGIALAAAAAALATLLLPQTPNAEAAPVPQMLEKLQTPQHVPAKNYLKADKPTLIKFWASWCPLCLSELQHTEQWAKDPRFQTANLITVASPGFLGEKKDGEFQTWYQGLDYPALPVLTDAGGALAKSLNIGVYPSWAVLDKHGQVARIVKGSINEAQALALIADPNADLGRLKTTAQIPFNKADHTKAKPMNTKTIYLAGGCFWGLEAYFQRIDGVADAVSGYANGHTEHPSYEDVSHRHSGHAETVRVTYDADKLSLDDILQYYLRVVDPTSLNQQGNDRGEQYRSGVYYTDPAEQAVIAAALKREQQKYNRPIVVENQALQNFYEAEEYHQDYLIKNPNGYCHIDIKKADEPLAGKAKPQTKGFDAANYRKPSDAELKQSLTAEQYRVTQQAGTEYAFSHEYDHLFQPGIYVDIVSGEPLFSSADKFDSGCGWPSFTKPIEAAAVTEHDDTSYNMHRTEVRSRAADSHLGHVFPDGPKDKGGLRYCINGASLKFIPVDKMDEQGYGAWKHTVR</sequence>
<dbReference type="EMBL" id="JAKKDL010000002">
    <property type="protein sequence ID" value="MCF7528917.1"/>
    <property type="molecule type" value="Genomic_DNA"/>
</dbReference>
<dbReference type="InterPro" id="IPR013766">
    <property type="entry name" value="Thioredoxin_domain"/>
</dbReference>
<accession>A0AAW5ALD8</accession>
<protein>
    <recommendedName>
        <fullName evidence="9 10">Multifunctional fusion protein</fullName>
    </recommendedName>
    <domain>
        <recommendedName>
            <fullName evidence="10">Peptide methionine sulfoxide reductase MsrA</fullName>
            <shortName evidence="10">Protein-methionine-S-oxide reductase</shortName>
            <ecNumber evidence="10">1.8.4.11</ecNumber>
        </recommendedName>
        <alternativeName>
            <fullName evidence="10">Peptide-methionine (S)-S-oxide reductase</fullName>
            <shortName evidence="10">Peptide Met(O) reductase</shortName>
        </alternativeName>
    </domain>
    <domain>
        <recommendedName>
            <fullName evidence="9">Peptide methionine sulfoxide reductase MsrB</fullName>
            <ecNumber evidence="9">1.8.4.12</ecNumber>
        </recommendedName>
        <alternativeName>
            <fullName evidence="9">Peptide-methionine (R)-S-oxide reductase</fullName>
        </alternativeName>
    </domain>
</protein>
<comment type="caution">
    <text evidence="9">Lacks conserved residue(s) required for the propagation of feature annotation.</text>
</comment>
<dbReference type="PANTHER" id="PTHR10173">
    <property type="entry name" value="METHIONINE SULFOXIDE REDUCTASE"/>
    <property type="match status" value="1"/>
</dbReference>
<comment type="similarity">
    <text evidence="9">Belongs to the MsrB Met sulfoxide reductase family.</text>
</comment>
<dbReference type="AlphaFoldDB" id="A0AAW5ALD8"/>
<dbReference type="GO" id="GO:0033743">
    <property type="term" value="F:peptide-methionine (R)-S-oxide reductase activity"/>
    <property type="evidence" value="ECO:0007669"/>
    <property type="project" value="UniProtKB-UniRule"/>
</dbReference>
<dbReference type="GO" id="GO:0005737">
    <property type="term" value="C:cytoplasm"/>
    <property type="evidence" value="ECO:0007669"/>
    <property type="project" value="TreeGrafter"/>
</dbReference>
<feature type="chain" id="PRO_5043487396" description="Multifunctional fusion protein" evidence="11">
    <location>
        <begin position="38"/>
        <end position="528"/>
    </location>
</feature>
<evidence type="ECO:0000256" key="10">
    <source>
        <dbReference type="HAMAP-Rule" id="MF_01401"/>
    </source>
</evidence>
<comment type="catalytic activity">
    <reaction evidence="7 9">
        <text>L-methionyl-[protein] + [thioredoxin]-disulfide + H2O = L-methionyl-(R)-S-oxide-[protein] + [thioredoxin]-dithiol</text>
        <dbReference type="Rhea" id="RHEA:24164"/>
        <dbReference type="Rhea" id="RHEA-COMP:10698"/>
        <dbReference type="Rhea" id="RHEA-COMP:10700"/>
        <dbReference type="Rhea" id="RHEA-COMP:12313"/>
        <dbReference type="Rhea" id="RHEA-COMP:12314"/>
        <dbReference type="ChEBI" id="CHEBI:15377"/>
        <dbReference type="ChEBI" id="CHEBI:16044"/>
        <dbReference type="ChEBI" id="CHEBI:29950"/>
        <dbReference type="ChEBI" id="CHEBI:45764"/>
        <dbReference type="ChEBI" id="CHEBI:50058"/>
        <dbReference type="EC" id="1.8.4.12"/>
    </reaction>
</comment>
<comment type="similarity">
    <text evidence="10">Belongs to the MsrA Met sulfoxide reductase family.</text>
</comment>
<dbReference type="Gene3D" id="3.40.30.10">
    <property type="entry name" value="Glutaredoxin"/>
    <property type="match status" value="1"/>
</dbReference>
<dbReference type="FunFam" id="2.170.150.20:FF:000003">
    <property type="entry name" value="Peptide methionine sulfoxide reductase MsrB"/>
    <property type="match status" value="1"/>
</dbReference>
<comment type="caution">
    <text evidence="14">The sequence shown here is derived from an EMBL/GenBank/DDBJ whole genome shotgun (WGS) entry which is preliminary data.</text>
</comment>
<evidence type="ECO:0000313" key="14">
    <source>
        <dbReference type="EMBL" id="MCF7528917.1"/>
    </source>
</evidence>
<evidence type="ECO:0000259" key="12">
    <source>
        <dbReference type="PROSITE" id="PS51352"/>
    </source>
</evidence>
<evidence type="ECO:0000256" key="7">
    <source>
        <dbReference type="ARBA" id="ARBA00048488"/>
    </source>
</evidence>
<dbReference type="InterPro" id="IPR036509">
    <property type="entry name" value="Met_Sox_Rdtase_MsrA_sf"/>
</dbReference>
<dbReference type="SUPFAM" id="SSF55068">
    <property type="entry name" value="Peptide methionine sulfoxide reductase"/>
    <property type="match status" value="1"/>
</dbReference>
<feature type="signal peptide" evidence="11">
    <location>
        <begin position="1"/>
        <end position="37"/>
    </location>
</feature>
<dbReference type="HAMAP" id="MF_01401">
    <property type="entry name" value="MsrA"/>
    <property type="match status" value="1"/>
</dbReference>
<evidence type="ECO:0000256" key="11">
    <source>
        <dbReference type="SAM" id="SignalP"/>
    </source>
</evidence>
<feature type="domain" description="MsrB" evidence="13">
    <location>
        <begin position="389"/>
        <end position="512"/>
    </location>
</feature>
<dbReference type="HAMAP" id="MF_01400">
    <property type="entry name" value="MsrB"/>
    <property type="match status" value="1"/>
</dbReference>
<gene>
    <name evidence="14" type="primary">msrAB</name>
    <name evidence="10" type="synonym">msrA</name>
    <name evidence="9" type="synonym">msrB</name>
    <name evidence="14" type="ORF">L4H06_01505</name>
</gene>
<dbReference type="InterPro" id="IPR013740">
    <property type="entry name" value="Redoxin"/>
</dbReference>
<dbReference type="SUPFAM" id="SSF52833">
    <property type="entry name" value="Thioredoxin-like"/>
    <property type="match status" value="1"/>
</dbReference>
<dbReference type="InterPro" id="IPR028427">
    <property type="entry name" value="Met_Sox_Rdtase_MsrB"/>
</dbReference>
<dbReference type="InterPro" id="IPR002579">
    <property type="entry name" value="Met_Sox_Rdtase_MsrB_dom"/>
</dbReference>
<dbReference type="InterPro" id="IPR036249">
    <property type="entry name" value="Thioredoxin-like_sf"/>
</dbReference>
<comment type="similarity">
    <text evidence="1">In the C-terminal section; belongs to the MsrB Met sulfoxide reductase family.</text>
</comment>
<proteinExistence type="inferred from homology"/>
<comment type="catalytic activity">
    <reaction evidence="8 10">
        <text>[thioredoxin]-disulfide + L-methionine + H2O = L-methionine (S)-S-oxide + [thioredoxin]-dithiol</text>
        <dbReference type="Rhea" id="RHEA:19993"/>
        <dbReference type="Rhea" id="RHEA-COMP:10698"/>
        <dbReference type="Rhea" id="RHEA-COMP:10700"/>
        <dbReference type="ChEBI" id="CHEBI:15377"/>
        <dbReference type="ChEBI" id="CHEBI:29950"/>
        <dbReference type="ChEBI" id="CHEBI:50058"/>
        <dbReference type="ChEBI" id="CHEBI:57844"/>
        <dbReference type="ChEBI" id="CHEBI:58772"/>
        <dbReference type="EC" id="1.8.4.11"/>
    </reaction>
</comment>
<dbReference type="EC" id="1.8.4.12" evidence="9"/>
<evidence type="ECO:0000256" key="9">
    <source>
        <dbReference type="HAMAP-Rule" id="MF_01400"/>
    </source>
</evidence>
<evidence type="ECO:0000259" key="13">
    <source>
        <dbReference type="PROSITE" id="PS51790"/>
    </source>
</evidence>
<dbReference type="InterPro" id="IPR002569">
    <property type="entry name" value="Met_Sox_Rdtase_MsrA_dom"/>
</dbReference>
<organism evidence="14 15">
    <name type="scientific">Neisseria lisongii</name>
    <dbReference type="NCBI Taxonomy" id="2912188"/>
    <lineage>
        <taxon>Bacteria</taxon>
        <taxon>Pseudomonadati</taxon>
        <taxon>Pseudomonadota</taxon>
        <taxon>Betaproteobacteria</taxon>
        <taxon>Neisseriales</taxon>
        <taxon>Neisseriaceae</taxon>
        <taxon>Neisseria</taxon>
    </lineage>
</organism>
<dbReference type="Proteomes" id="UP001201397">
    <property type="component" value="Unassembled WGS sequence"/>
</dbReference>
<dbReference type="GO" id="GO:0006979">
    <property type="term" value="P:response to oxidative stress"/>
    <property type="evidence" value="ECO:0007669"/>
    <property type="project" value="InterPro"/>
</dbReference>
<evidence type="ECO:0000256" key="8">
    <source>
        <dbReference type="ARBA" id="ARBA00048782"/>
    </source>
</evidence>
<dbReference type="Pfam" id="PF01641">
    <property type="entry name" value="SelR"/>
    <property type="match status" value="1"/>
</dbReference>
<dbReference type="PROSITE" id="PS51352">
    <property type="entry name" value="THIOREDOXIN_2"/>
    <property type="match status" value="1"/>
</dbReference>
<dbReference type="Gene3D" id="3.30.1060.10">
    <property type="entry name" value="Peptide methionine sulphoxide reductase MsrA"/>
    <property type="match status" value="1"/>
</dbReference>
<keyword evidence="11" id="KW-0732">Signal</keyword>
<evidence type="ECO:0000256" key="2">
    <source>
        <dbReference type="ARBA" id="ARBA00011017"/>
    </source>
</evidence>
<dbReference type="NCBIfam" id="TIGR00401">
    <property type="entry name" value="msrA"/>
    <property type="match status" value="1"/>
</dbReference>
<evidence type="ECO:0000256" key="4">
    <source>
        <dbReference type="ARBA" id="ARBA00023268"/>
    </source>
</evidence>
<comment type="function">
    <text evidence="5 10">Has an important function as a repair enzyme for proteins that have been inactivated by oxidation. Catalyzes the reversible oxidation-reduction of methionine sulfoxide in proteins to methionine.</text>
</comment>
<comment type="catalytic activity">
    <reaction evidence="6 10">
        <text>L-methionyl-[protein] + [thioredoxin]-disulfide + H2O = L-methionyl-(S)-S-oxide-[protein] + [thioredoxin]-dithiol</text>
        <dbReference type="Rhea" id="RHEA:14217"/>
        <dbReference type="Rhea" id="RHEA-COMP:10698"/>
        <dbReference type="Rhea" id="RHEA-COMP:10700"/>
        <dbReference type="Rhea" id="RHEA-COMP:12313"/>
        <dbReference type="Rhea" id="RHEA-COMP:12315"/>
        <dbReference type="ChEBI" id="CHEBI:15377"/>
        <dbReference type="ChEBI" id="CHEBI:16044"/>
        <dbReference type="ChEBI" id="CHEBI:29950"/>
        <dbReference type="ChEBI" id="CHEBI:44120"/>
        <dbReference type="ChEBI" id="CHEBI:50058"/>
        <dbReference type="EC" id="1.8.4.11"/>
    </reaction>
</comment>
<feature type="active site" description="Nucleophile" evidence="9">
    <location>
        <position position="501"/>
    </location>
</feature>
<name>A0AAW5ALD8_9NEIS</name>
<dbReference type="EC" id="1.8.4.11" evidence="10"/>
<feature type="domain" description="Thioredoxin" evidence="12">
    <location>
        <begin position="16"/>
        <end position="180"/>
    </location>
</feature>
<dbReference type="RefSeq" id="WP_237092264.1">
    <property type="nucleotide sequence ID" value="NZ_JAKKDL010000002.1"/>
</dbReference>
<dbReference type="NCBIfam" id="NF010625">
    <property type="entry name" value="PRK14018.1"/>
    <property type="match status" value="1"/>
</dbReference>
<feature type="active site" evidence="10">
    <location>
        <position position="215"/>
    </location>
</feature>
<comment type="similarity">
    <text evidence="2">In the N-terminal section; belongs to the MsrA Met sulfoxide reductase family.</text>
</comment>
<evidence type="ECO:0000256" key="6">
    <source>
        <dbReference type="ARBA" id="ARBA00047806"/>
    </source>
</evidence>
<reference evidence="14" key="1">
    <citation type="submission" date="2022-01" db="EMBL/GenBank/DDBJ databases">
        <title>Neisseria sp. ZJ104.</title>
        <authorList>
            <person name="Yang C."/>
        </authorList>
    </citation>
    <scope>NUCLEOTIDE SEQUENCE</scope>
    <source>
        <strain evidence="14">ZJ104</strain>
    </source>
</reference>
<keyword evidence="3 9" id="KW-0560">Oxidoreductase</keyword>
<dbReference type="PROSITE" id="PS51790">
    <property type="entry name" value="MSRB"/>
    <property type="match status" value="1"/>
</dbReference>
<evidence type="ECO:0000256" key="3">
    <source>
        <dbReference type="ARBA" id="ARBA00023002"/>
    </source>
</evidence>
<dbReference type="SUPFAM" id="SSF51316">
    <property type="entry name" value="Mss4-like"/>
    <property type="match status" value="1"/>
</dbReference>